<evidence type="ECO:0000259" key="2">
    <source>
        <dbReference type="PROSITE" id="PS51459"/>
    </source>
</evidence>
<dbReference type="InterPro" id="IPR003812">
    <property type="entry name" value="Fido"/>
</dbReference>
<dbReference type="AlphaFoldDB" id="A0A1I2B7S3"/>
<evidence type="ECO:0000256" key="1">
    <source>
        <dbReference type="PIRSR" id="PIRSR640198-1"/>
    </source>
</evidence>
<protein>
    <submittedName>
        <fullName evidence="3">Cell filamentation protein</fullName>
    </submittedName>
</protein>
<sequence length="214" mass="23763">MTSRYHTSGAEGEFEPGSNEQVLRNLVGIKSVDDMDELELQLLGDLYEEVLLQNLPNRQLTVDDLKRWHRMWLGNVYLWAGQERSVNLGKGGFQFATAGLLPGLLKDFERKCLRRWTPCNHLAPDVLVSAIAVTHVELILIHPFREGNGRLSRLLADVMAVQAGHEPLDYSGWEQHKTAYIGAIHAGFSENYGPMERLVAQAMAASAGDLSGPA</sequence>
<proteinExistence type="predicted"/>
<dbReference type="Proteomes" id="UP000199119">
    <property type="component" value="Unassembled WGS sequence"/>
</dbReference>
<dbReference type="Pfam" id="PF02661">
    <property type="entry name" value="Fic"/>
    <property type="match status" value="1"/>
</dbReference>
<feature type="active site" evidence="1">
    <location>
        <position position="142"/>
    </location>
</feature>
<evidence type="ECO:0000313" key="4">
    <source>
        <dbReference type="Proteomes" id="UP000199119"/>
    </source>
</evidence>
<dbReference type="PANTHER" id="PTHR13504:SF38">
    <property type="entry name" value="FIDO DOMAIN-CONTAINING PROTEIN"/>
    <property type="match status" value="1"/>
</dbReference>
<name>A0A1I2B7S3_9BURK</name>
<dbReference type="RefSeq" id="WP_092938006.1">
    <property type="nucleotide sequence ID" value="NZ_FONX01000002.1"/>
</dbReference>
<dbReference type="InterPro" id="IPR036597">
    <property type="entry name" value="Fido-like_dom_sf"/>
</dbReference>
<dbReference type="OrthoDB" id="9813719at2"/>
<dbReference type="PROSITE" id="PS51459">
    <property type="entry name" value="FIDO"/>
    <property type="match status" value="1"/>
</dbReference>
<dbReference type="EMBL" id="FONX01000002">
    <property type="protein sequence ID" value="SFE51200.1"/>
    <property type="molecule type" value="Genomic_DNA"/>
</dbReference>
<accession>A0A1I2B7S3</accession>
<gene>
    <name evidence="3" type="ORF">SAMN04489711_102418</name>
</gene>
<feature type="domain" description="Fido" evidence="2">
    <location>
        <begin position="60"/>
        <end position="201"/>
    </location>
</feature>
<dbReference type="PANTHER" id="PTHR13504">
    <property type="entry name" value="FIDO DOMAIN-CONTAINING PROTEIN DDB_G0283145"/>
    <property type="match status" value="1"/>
</dbReference>
<dbReference type="InterPro" id="IPR040198">
    <property type="entry name" value="Fido_containing"/>
</dbReference>
<reference evidence="4" key="1">
    <citation type="submission" date="2016-10" db="EMBL/GenBank/DDBJ databases">
        <authorList>
            <person name="Varghese N."/>
            <person name="Submissions S."/>
        </authorList>
    </citation>
    <scope>NUCLEOTIDE SEQUENCE [LARGE SCALE GENOMIC DNA]</scope>
    <source>
        <strain evidence="4">DSM 27981</strain>
    </source>
</reference>
<dbReference type="STRING" id="1177982.SAMN04489711_102418"/>
<dbReference type="SUPFAM" id="SSF140931">
    <property type="entry name" value="Fic-like"/>
    <property type="match status" value="1"/>
</dbReference>
<keyword evidence="4" id="KW-1185">Reference proteome</keyword>
<evidence type="ECO:0000313" key="3">
    <source>
        <dbReference type="EMBL" id="SFE51200.1"/>
    </source>
</evidence>
<organism evidence="3 4">
    <name type="scientific">Paracidovorax wautersii</name>
    <dbReference type="NCBI Taxonomy" id="1177982"/>
    <lineage>
        <taxon>Bacteria</taxon>
        <taxon>Pseudomonadati</taxon>
        <taxon>Pseudomonadota</taxon>
        <taxon>Betaproteobacteria</taxon>
        <taxon>Burkholderiales</taxon>
        <taxon>Comamonadaceae</taxon>
        <taxon>Paracidovorax</taxon>
    </lineage>
</organism>
<dbReference type="Gene3D" id="1.10.3290.10">
    <property type="entry name" value="Fido-like domain"/>
    <property type="match status" value="1"/>
</dbReference>